<comment type="caution">
    <text evidence="1">The sequence shown here is derived from an EMBL/GenBank/DDBJ whole genome shotgun (WGS) entry which is preliminary data.</text>
</comment>
<dbReference type="EMBL" id="CM056811">
    <property type="protein sequence ID" value="KAJ8635064.1"/>
    <property type="molecule type" value="Genomic_DNA"/>
</dbReference>
<gene>
    <name evidence="1" type="ORF">MRB53_009331</name>
</gene>
<protein>
    <submittedName>
        <fullName evidence="1">Uncharacterized protein</fullName>
    </submittedName>
</protein>
<name>A0ACC2LNQ5_PERAE</name>
<evidence type="ECO:0000313" key="2">
    <source>
        <dbReference type="Proteomes" id="UP001234297"/>
    </source>
</evidence>
<sequence>MHLHFSGVSVPSALFSTSLASLSLQHSSTPSPLPFQRENEEGCLQLEPTHQSEKGSKGERRRLKESIQSRKTSILYSKHVWLNETFQKIKNVILGCSNGHVSVYPKLQGDEEKLLQLLLSSLRGPVEEISVMLLESDEEAASLPMKSMKLILGTPRFQSATSHLKTIS</sequence>
<keyword evidence="2" id="KW-1185">Reference proteome</keyword>
<organism evidence="1 2">
    <name type="scientific">Persea americana</name>
    <name type="common">Avocado</name>
    <dbReference type="NCBI Taxonomy" id="3435"/>
    <lineage>
        <taxon>Eukaryota</taxon>
        <taxon>Viridiplantae</taxon>
        <taxon>Streptophyta</taxon>
        <taxon>Embryophyta</taxon>
        <taxon>Tracheophyta</taxon>
        <taxon>Spermatophyta</taxon>
        <taxon>Magnoliopsida</taxon>
        <taxon>Magnoliidae</taxon>
        <taxon>Laurales</taxon>
        <taxon>Lauraceae</taxon>
        <taxon>Persea</taxon>
    </lineage>
</organism>
<dbReference type="Proteomes" id="UP001234297">
    <property type="component" value="Chromosome 3"/>
</dbReference>
<proteinExistence type="predicted"/>
<evidence type="ECO:0000313" key="1">
    <source>
        <dbReference type="EMBL" id="KAJ8635064.1"/>
    </source>
</evidence>
<accession>A0ACC2LNQ5</accession>
<reference evidence="1 2" key="1">
    <citation type="journal article" date="2022" name="Hortic Res">
        <title>A haplotype resolved chromosomal level avocado genome allows analysis of novel avocado genes.</title>
        <authorList>
            <person name="Nath O."/>
            <person name="Fletcher S.J."/>
            <person name="Hayward A."/>
            <person name="Shaw L.M."/>
            <person name="Masouleh A.K."/>
            <person name="Furtado A."/>
            <person name="Henry R.J."/>
            <person name="Mitter N."/>
        </authorList>
    </citation>
    <scope>NUCLEOTIDE SEQUENCE [LARGE SCALE GENOMIC DNA]</scope>
    <source>
        <strain evidence="2">cv. Hass</strain>
    </source>
</reference>